<feature type="transmembrane region" description="Helical" evidence="7">
    <location>
        <begin position="285"/>
        <end position="311"/>
    </location>
</feature>
<evidence type="ECO:0000256" key="7">
    <source>
        <dbReference type="RuleBase" id="RU363032"/>
    </source>
</evidence>
<dbReference type="PANTHER" id="PTHR43163:SF6">
    <property type="entry name" value="DIPEPTIDE TRANSPORT SYSTEM PERMEASE PROTEIN DPPB-RELATED"/>
    <property type="match status" value="1"/>
</dbReference>
<comment type="subcellular location">
    <subcellularLocation>
        <location evidence="1 7">Cell membrane</location>
        <topology evidence="1 7">Multi-pass membrane protein</topology>
    </subcellularLocation>
</comment>
<dbReference type="CDD" id="cd06261">
    <property type="entry name" value="TM_PBP2"/>
    <property type="match status" value="1"/>
</dbReference>
<dbReference type="SUPFAM" id="SSF161098">
    <property type="entry name" value="MetI-like"/>
    <property type="match status" value="1"/>
</dbReference>
<feature type="transmembrane region" description="Helical" evidence="7">
    <location>
        <begin position="138"/>
        <end position="166"/>
    </location>
</feature>
<dbReference type="InterPro" id="IPR035906">
    <property type="entry name" value="MetI-like_sf"/>
</dbReference>
<dbReference type="Gene3D" id="1.10.3720.10">
    <property type="entry name" value="MetI-like"/>
    <property type="match status" value="1"/>
</dbReference>
<sequence>MILKFISKRLIQGIIVIGFLSIISFLIINAAPGDPAVAIYGGKADNLNKIERQRIVENYGLDKPVLERYIKWSSQMLKGDMGISYIEGRKVSHILKERIPNTLFLLISSIILIVIFSILFGIKAGFNKGSLWDRILNFFSIFFYCIPSFWLGLILIFIFSVSIRILPSSGNIAIDGGGFIDRIKHLIMPVLSIVIIHVGAYARFISEKIKEEDNKYYVMVARANGVLENNIKKGILKNSIIPFINYLGINIPSFFGGTVMIETVFSFPGIGMLMAKSANSRDYPLLMGCIFVTGILVVLTIMIIDIIEIILNPHLRK</sequence>
<evidence type="ECO:0000259" key="8">
    <source>
        <dbReference type="PROSITE" id="PS50928"/>
    </source>
</evidence>
<comment type="caution">
    <text evidence="9">The sequence shown here is derived from an EMBL/GenBank/DDBJ whole genome shotgun (WGS) entry which is preliminary data.</text>
</comment>
<evidence type="ECO:0000256" key="6">
    <source>
        <dbReference type="ARBA" id="ARBA00023136"/>
    </source>
</evidence>
<dbReference type="InterPro" id="IPR000515">
    <property type="entry name" value="MetI-like"/>
</dbReference>
<organism evidence="9 10">
    <name type="scientific">Clostridium oceanicum</name>
    <dbReference type="NCBI Taxonomy" id="1543"/>
    <lineage>
        <taxon>Bacteria</taxon>
        <taxon>Bacillati</taxon>
        <taxon>Bacillota</taxon>
        <taxon>Clostridia</taxon>
        <taxon>Eubacteriales</taxon>
        <taxon>Clostridiaceae</taxon>
        <taxon>Clostridium</taxon>
    </lineage>
</organism>
<dbReference type="PANTHER" id="PTHR43163">
    <property type="entry name" value="DIPEPTIDE TRANSPORT SYSTEM PERMEASE PROTEIN DPPB-RELATED"/>
    <property type="match status" value="1"/>
</dbReference>
<keyword evidence="4 7" id="KW-0812">Transmembrane</keyword>
<dbReference type="Pfam" id="PF00528">
    <property type="entry name" value="BPD_transp_1"/>
    <property type="match status" value="1"/>
</dbReference>
<evidence type="ECO:0000256" key="3">
    <source>
        <dbReference type="ARBA" id="ARBA00022475"/>
    </source>
</evidence>
<dbReference type="Proteomes" id="UP001501510">
    <property type="component" value="Unassembled WGS sequence"/>
</dbReference>
<keyword evidence="2 7" id="KW-0813">Transport</keyword>
<feature type="domain" description="ABC transmembrane type-1" evidence="8">
    <location>
        <begin position="99"/>
        <end position="308"/>
    </location>
</feature>
<accession>A0ABP3UQ89</accession>
<keyword evidence="6 7" id="KW-0472">Membrane</keyword>
<feature type="transmembrane region" description="Helical" evidence="7">
    <location>
        <begin position="12"/>
        <end position="31"/>
    </location>
</feature>
<evidence type="ECO:0000256" key="1">
    <source>
        <dbReference type="ARBA" id="ARBA00004651"/>
    </source>
</evidence>
<feature type="transmembrane region" description="Helical" evidence="7">
    <location>
        <begin position="103"/>
        <end position="126"/>
    </location>
</feature>
<dbReference type="PROSITE" id="PS50928">
    <property type="entry name" value="ABC_TM1"/>
    <property type="match status" value="1"/>
</dbReference>
<keyword evidence="3" id="KW-1003">Cell membrane</keyword>
<evidence type="ECO:0000313" key="10">
    <source>
        <dbReference type="Proteomes" id="UP001501510"/>
    </source>
</evidence>
<dbReference type="Pfam" id="PF19300">
    <property type="entry name" value="BPD_transp_1_N"/>
    <property type="match status" value="1"/>
</dbReference>
<evidence type="ECO:0000256" key="2">
    <source>
        <dbReference type="ARBA" id="ARBA00022448"/>
    </source>
</evidence>
<protein>
    <submittedName>
        <fullName evidence="9">ABC transporter permease</fullName>
    </submittedName>
</protein>
<feature type="transmembrane region" description="Helical" evidence="7">
    <location>
        <begin position="243"/>
        <end position="265"/>
    </location>
</feature>
<feature type="transmembrane region" description="Helical" evidence="7">
    <location>
        <begin position="186"/>
        <end position="205"/>
    </location>
</feature>
<keyword evidence="10" id="KW-1185">Reference proteome</keyword>
<dbReference type="EMBL" id="BAAACG010000009">
    <property type="protein sequence ID" value="GAA0740332.1"/>
    <property type="molecule type" value="Genomic_DNA"/>
</dbReference>
<gene>
    <name evidence="9" type="ORF">GCM10008906_20200</name>
</gene>
<dbReference type="InterPro" id="IPR045621">
    <property type="entry name" value="BPD_transp_1_N"/>
</dbReference>
<comment type="similarity">
    <text evidence="7">Belongs to the binding-protein-dependent transport system permease family.</text>
</comment>
<proteinExistence type="inferred from homology"/>
<dbReference type="RefSeq" id="WP_343761336.1">
    <property type="nucleotide sequence ID" value="NZ_BAAACG010000009.1"/>
</dbReference>
<evidence type="ECO:0000313" key="9">
    <source>
        <dbReference type="EMBL" id="GAA0740332.1"/>
    </source>
</evidence>
<name>A0ABP3UQ89_9CLOT</name>
<evidence type="ECO:0000256" key="4">
    <source>
        <dbReference type="ARBA" id="ARBA00022692"/>
    </source>
</evidence>
<evidence type="ECO:0000256" key="5">
    <source>
        <dbReference type="ARBA" id="ARBA00022989"/>
    </source>
</evidence>
<keyword evidence="5 7" id="KW-1133">Transmembrane helix</keyword>
<reference evidence="10" key="1">
    <citation type="journal article" date="2019" name="Int. J. Syst. Evol. Microbiol.">
        <title>The Global Catalogue of Microorganisms (GCM) 10K type strain sequencing project: providing services to taxonomists for standard genome sequencing and annotation.</title>
        <authorList>
            <consortium name="The Broad Institute Genomics Platform"/>
            <consortium name="The Broad Institute Genome Sequencing Center for Infectious Disease"/>
            <person name="Wu L."/>
            <person name="Ma J."/>
        </authorList>
    </citation>
    <scope>NUCLEOTIDE SEQUENCE [LARGE SCALE GENOMIC DNA]</scope>
    <source>
        <strain evidence="10">JCM 1407</strain>
    </source>
</reference>